<dbReference type="Proteomes" id="UP001165270">
    <property type="component" value="Unassembled WGS sequence"/>
</dbReference>
<proteinExistence type="predicted"/>
<sequence>MAIRELSYVLRRDPASGADRFTPVSEVPEGVPDDLMQRVIAATHRAAPALGAALSYTRLPHRDGGGLLCSVRPDEESDGLRVDARYEAGEPEDDRRWPVDAFRRSTLDRDGGTGFAPRDWCWDHALLTKFASEQAARIAPFLADVRALFADPAGRQIVLAERDQETVARWIALACASLPVTHARALTFTTHCADPGLAPQQILGIGPDLDSEVFDRYDDSTVTHLFRVHDGLGGPGSPPRSDPWAELAARLWREGVVPRTDEHEAGDPFAVLPLARRALTARSGQALTGLPEEVLRAILSAAVRVAEQGPPDIGTAHDLADLARQIAEHRPDAVQPLAAALLRSRAKAADPVNAVPTLEAARADLPLDEGTWRTVRSEFGPPPEDELRRLLRQQPSTAWEKPLRALLAAGGDRDRGSVLDEAEFKIARALNRPDQRRACADAVALLEALGDRALVRRILERLAEGEEERRIRALRDLAASPHGDWLRDHLDGAPRAVRLAASAGYRSRGAYGLTGVDLWIDLAHRHLEGAKVPDVPTLKILWTLAWPSRSGVVPVAEQSRITEVCSARLIVEAGHELSLAHWLRHPERIDERYLDLARATTDAKRLLQPEVATARLVVFAHDFARGEETLADAMERLPLLEERAGRLEGVLRERIDSWIARGVTRADPYEVHGTDALRRYAVGSMRLLTLYREAVHSARREGGALEARALCEPRRMAALFFAWAELHPGQTGAWHDLSRHLIDEVLGEALRHMDRRARSEVAAVLDGWGGQRWVQAWNQWWQSPR</sequence>
<feature type="domain" description="GTPase-associated protein 1 middle" evidence="1">
    <location>
        <begin position="128"/>
        <end position="220"/>
    </location>
</feature>
<dbReference type="InterPro" id="IPR049532">
    <property type="entry name" value="GAP1-like_C"/>
</dbReference>
<evidence type="ECO:0000313" key="4">
    <source>
        <dbReference type="Proteomes" id="UP001165270"/>
    </source>
</evidence>
<organism evidence="3 4">
    <name type="scientific">Streptomyces spinosisporus</name>
    <dbReference type="NCBI Taxonomy" id="2927582"/>
    <lineage>
        <taxon>Bacteria</taxon>
        <taxon>Bacillati</taxon>
        <taxon>Actinomycetota</taxon>
        <taxon>Actinomycetes</taxon>
        <taxon>Kitasatosporales</taxon>
        <taxon>Streptomycetaceae</taxon>
        <taxon>Streptomyces</taxon>
    </lineage>
</organism>
<name>A0ABS9XBU3_9ACTN</name>
<evidence type="ECO:0000313" key="3">
    <source>
        <dbReference type="EMBL" id="MCI3238362.1"/>
    </source>
</evidence>
<keyword evidence="4" id="KW-1185">Reference proteome</keyword>
<dbReference type="RefSeq" id="WP_242707928.1">
    <property type="nucleotide sequence ID" value="NZ_JALDAX010000001.1"/>
</dbReference>
<feature type="domain" description="GTPase-associated protein 1-like C-terminal" evidence="2">
    <location>
        <begin position="252"/>
        <end position="777"/>
    </location>
</feature>
<reference evidence="3" key="1">
    <citation type="submission" date="2022-03" db="EMBL/GenBank/DDBJ databases">
        <title>Streptomyces 7R015 and 7R016 isolated from Barleria lupulina in Thailand.</title>
        <authorList>
            <person name="Kanchanasin P."/>
            <person name="Phongsopitanun W."/>
            <person name="Tanasupawat S."/>
        </authorList>
    </citation>
    <scope>NUCLEOTIDE SEQUENCE</scope>
    <source>
        <strain evidence="3">7R016</strain>
    </source>
</reference>
<dbReference type="Pfam" id="PF20014">
    <property type="entry name" value="GAP1-M"/>
    <property type="match status" value="1"/>
</dbReference>
<dbReference type="Pfam" id="PF20052">
    <property type="entry name" value="GAP1-C"/>
    <property type="match status" value="1"/>
</dbReference>
<accession>A0ABS9XBU3</accession>
<evidence type="ECO:0000259" key="2">
    <source>
        <dbReference type="Pfam" id="PF20052"/>
    </source>
</evidence>
<evidence type="ECO:0000259" key="1">
    <source>
        <dbReference type="Pfam" id="PF20014"/>
    </source>
</evidence>
<dbReference type="InterPro" id="IPR045401">
    <property type="entry name" value="GAP1-M"/>
</dbReference>
<gene>
    <name evidence="3" type="ORF">MQN93_01355</name>
</gene>
<dbReference type="EMBL" id="JALDAX010000001">
    <property type="protein sequence ID" value="MCI3238362.1"/>
    <property type="molecule type" value="Genomic_DNA"/>
</dbReference>
<protein>
    <submittedName>
        <fullName evidence="3">GTPase-associated protein 1-related protein</fullName>
    </submittedName>
</protein>
<comment type="caution">
    <text evidence="3">The sequence shown here is derived from an EMBL/GenBank/DDBJ whole genome shotgun (WGS) entry which is preliminary data.</text>
</comment>